<dbReference type="Gene3D" id="3.40.50.360">
    <property type="match status" value="1"/>
</dbReference>
<sequence length="189" mass="19476">MSTTRILTLVGSLRAGSINRQLAEAAVQIAPEGAAISIYQGLADIPFYNEDLDVEGSVPAAAQALRTAAVDADALLLVTPEYNGTLPAVLKNAIDWLSRPYGAGAIKDKPVAVVSASISPNAARWAHGDAVKSVGVAGGRIVETAHLHFATIGERFGAAHPREDAEALTALSATITELVAAARDELVSA</sequence>
<dbReference type="Proteomes" id="UP000290439">
    <property type="component" value="Chromosome"/>
</dbReference>
<dbReference type="PANTHER" id="PTHR30543:SF21">
    <property type="entry name" value="NAD(P)H-DEPENDENT FMN REDUCTASE LOT6"/>
    <property type="match status" value="1"/>
</dbReference>
<keyword evidence="2" id="KW-0560">Oxidoreductase</keyword>
<evidence type="ECO:0000259" key="1">
    <source>
        <dbReference type="Pfam" id="PF03358"/>
    </source>
</evidence>
<dbReference type="EC" id="1.7.-.-" evidence="2"/>
<dbReference type="EMBL" id="LR215973">
    <property type="protein sequence ID" value="VFA99000.1"/>
    <property type="molecule type" value="Genomic_DNA"/>
</dbReference>
<proteinExistence type="predicted"/>
<protein>
    <submittedName>
        <fullName evidence="2">FMN-dependent NADPH-azoreductase</fullName>
        <ecNumber evidence="2">1.7.-.-</ecNumber>
    </submittedName>
</protein>
<dbReference type="AlphaFoldDB" id="A0A4U8VZ54"/>
<dbReference type="OrthoDB" id="9812295at2"/>
<gene>
    <name evidence="2" type="primary">azo1_2</name>
    <name evidence="2" type="ORF">NCTC10797_02779</name>
</gene>
<reference evidence="2 3" key="1">
    <citation type="submission" date="2019-02" db="EMBL/GenBank/DDBJ databases">
        <authorList>
            <consortium name="Pathogen Informatics"/>
        </authorList>
    </citation>
    <scope>NUCLEOTIDE SEQUENCE [LARGE SCALE GENOMIC DNA]</scope>
    <source>
        <strain evidence="2 3">3012STDY6756504</strain>
    </source>
</reference>
<dbReference type="GO" id="GO:0016491">
    <property type="term" value="F:oxidoreductase activity"/>
    <property type="evidence" value="ECO:0007669"/>
    <property type="project" value="UniProtKB-KW"/>
</dbReference>
<name>A0A4U8VZ54_9NOCA</name>
<dbReference type="RefSeq" id="WP_036538670.1">
    <property type="nucleotide sequence ID" value="NZ_LR215973.1"/>
</dbReference>
<dbReference type="Pfam" id="PF03358">
    <property type="entry name" value="FMN_red"/>
    <property type="match status" value="1"/>
</dbReference>
<dbReference type="GO" id="GO:0005829">
    <property type="term" value="C:cytosol"/>
    <property type="evidence" value="ECO:0007669"/>
    <property type="project" value="TreeGrafter"/>
</dbReference>
<dbReference type="PANTHER" id="PTHR30543">
    <property type="entry name" value="CHROMATE REDUCTASE"/>
    <property type="match status" value="1"/>
</dbReference>
<accession>A0A4U8VZ54</accession>
<dbReference type="InterPro" id="IPR005025">
    <property type="entry name" value="FMN_Rdtase-like_dom"/>
</dbReference>
<dbReference type="InterPro" id="IPR029039">
    <property type="entry name" value="Flavoprotein-like_sf"/>
</dbReference>
<evidence type="ECO:0000313" key="3">
    <source>
        <dbReference type="Proteomes" id="UP000290439"/>
    </source>
</evidence>
<dbReference type="GO" id="GO:0010181">
    <property type="term" value="F:FMN binding"/>
    <property type="evidence" value="ECO:0007669"/>
    <property type="project" value="TreeGrafter"/>
</dbReference>
<evidence type="ECO:0000313" key="2">
    <source>
        <dbReference type="EMBL" id="VFA99000.1"/>
    </source>
</evidence>
<organism evidence="2 3">
    <name type="scientific">Nocardia cyriacigeorgica</name>
    <dbReference type="NCBI Taxonomy" id="135487"/>
    <lineage>
        <taxon>Bacteria</taxon>
        <taxon>Bacillati</taxon>
        <taxon>Actinomycetota</taxon>
        <taxon>Actinomycetes</taxon>
        <taxon>Mycobacteriales</taxon>
        <taxon>Nocardiaceae</taxon>
        <taxon>Nocardia</taxon>
    </lineage>
</organism>
<feature type="domain" description="NADPH-dependent FMN reductase-like" evidence="1">
    <location>
        <begin position="4"/>
        <end position="147"/>
    </location>
</feature>
<dbReference type="SUPFAM" id="SSF52218">
    <property type="entry name" value="Flavoproteins"/>
    <property type="match status" value="1"/>
</dbReference>
<dbReference type="InterPro" id="IPR050712">
    <property type="entry name" value="NAD(P)H-dep_reductase"/>
</dbReference>